<evidence type="ECO:0000313" key="4">
    <source>
        <dbReference type="EMBL" id="NER15499.1"/>
    </source>
</evidence>
<dbReference type="InterPro" id="IPR031107">
    <property type="entry name" value="Small_HSP"/>
</dbReference>
<dbReference type="PANTHER" id="PTHR11527">
    <property type="entry name" value="HEAT-SHOCK PROTEIN 20 FAMILY MEMBER"/>
    <property type="match status" value="1"/>
</dbReference>
<accession>A0A6P0UUI6</accession>
<dbReference type="Gene3D" id="2.60.40.790">
    <property type="match status" value="1"/>
</dbReference>
<protein>
    <submittedName>
        <fullName evidence="4">Hsp20 family protein</fullName>
    </submittedName>
</protein>
<dbReference type="Pfam" id="PF00011">
    <property type="entry name" value="HSP20"/>
    <property type="match status" value="1"/>
</dbReference>
<comment type="caution">
    <text evidence="4">The sequence shown here is derived from an EMBL/GenBank/DDBJ whole genome shotgun (WGS) entry which is preliminary data.</text>
</comment>
<dbReference type="Proteomes" id="UP000468581">
    <property type="component" value="Unassembled WGS sequence"/>
</dbReference>
<dbReference type="SUPFAM" id="SSF49764">
    <property type="entry name" value="HSP20-like chaperones"/>
    <property type="match status" value="1"/>
</dbReference>
<dbReference type="AlphaFoldDB" id="A0A6P0UUI6"/>
<evidence type="ECO:0000256" key="1">
    <source>
        <dbReference type="PROSITE-ProRule" id="PRU00285"/>
    </source>
</evidence>
<dbReference type="InterPro" id="IPR002068">
    <property type="entry name" value="A-crystallin/Hsp20_dom"/>
</dbReference>
<keyword evidence="5" id="KW-1185">Reference proteome</keyword>
<dbReference type="CDD" id="cd06464">
    <property type="entry name" value="ACD_sHsps-like"/>
    <property type="match status" value="1"/>
</dbReference>
<proteinExistence type="inferred from homology"/>
<dbReference type="RefSeq" id="WP_163608770.1">
    <property type="nucleotide sequence ID" value="NZ_JAABOO010000004.1"/>
</dbReference>
<name>A0A6P0UUI6_9FLAO</name>
<sequence>MSLVKSKKDIWFPALFDELLNPDWLGGTENVKPHTPAVNILESDNAFVLELVAPGRKKESFNIEVNENVLTISSENKSEKEEKNAEGKYTRREFSFSSFKRTFTLPETIDEDKINAQYKEGVLEVTLPKKEEALPKPKRMIEIS</sequence>
<organism evidence="4 5">
    <name type="scientific">Leptobacterium flavescens</name>
    <dbReference type="NCBI Taxonomy" id="472055"/>
    <lineage>
        <taxon>Bacteria</taxon>
        <taxon>Pseudomonadati</taxon>
        <taxon>Bacteroidota</taxon>
        <taxon>Flavobacteriia</taxon>
        <taxon>Flavobacteriales</taxon>
        <taxon>Flavobacteriaceae</taxon>
        <taxon>Leptobacterium</taxon>
    </lineage>
</organism>
<dbReference type="PROSITE" id="PS01031">
    <property type="entry name" value="SHSP"/>
    <property type="match status" value="1"/>
</dbReference>
<dbReference type="EMBL" id="JAABOO010000004">
    <property type="protein sequence ID" value="NER15499.1"/>
    <property type="molecule type" value="Genomic_DNA"/>
</dbReference>
<evidence type="ECO:0000259" key="3">
    <source>
        <dbReference type="PROSITE" id="PS01031"/>
    </source>
</evidence>
<gene>
    <name evidence="4" type="ORF">GWK08_18740</name>
</gene>
<dbReference type="InterPro" id="IPR008978">
    <property type="entry name" value="HSP20-like_chaperone"/>
</dbReference>
<feature type="domain" description="SHSP" evidence="3">
    <location>
        <begin position="29"/>
        <end position="144"/>
    </location>
</feature>
<comment type="similarity">
    <text evidence="1 2">Belongs to the small heat shock protein (HSP20) family.</text>
</comment>
<reference evidence="4 5" key="1">
    <citation type="submission" date="2020-01" db="EMBL/GenBank/DDBJ databases">
        <title>Leptobacterium flavescens.</title>
        <authorList>
            <person name="Wang G."/>
        </authorList>
    </citation>
    <scope>NUCLEOTIDE SEQUENCE [LARGE SCALE GENOMIC DNA]</scope>
    <source>
        <strain evidence="4 5">KCTC 22160</strain>
    </source>
</reference>
<evidence type="ECO:0000313" key="5">
    <source>
        <dbReference type="Proteomes" id="UP000468581"/>
    </source>
</evidence>
<evidence type="ECO:0000256" key="2">
    <source>
        <dbReference type="RuleBase" id="RU003616"/>
    </source>
</evidence>